<dbReference type="OrthoDB" id="3562722at2759"/>
<dbReference type="AlphaFoldDB" id="A0A1L7XXR0"/>
<organism evidence="2 3">
    <name type="scientific">Phialocephala subalpina</name>
    <dbReference type="NCBI Taxonomy" id="576137"/>
    <lineage>
        <taxon>Eukaryota</taxon>
        <taxon>Fungi</taxon>
        <taxon>Dikarya</taxon>
        <taxon>Ascomycota</taxon>
        <taxon>Pezizomycotina</taxon>
        <taxon>Leotiomycetes</taxon>
        <taxon>Helotiales</taxon>
        <taxon>Mollisiaceae</taxon>
        <taxon>Phialocephala</taxon>
        <taxon>Phialocephala fortinii species complex</taxon>
    </lineage>
</organism>
<protein>
    <recommendedName>
        <fullName evidence="1">Heterokaryon incompatibility domain-containing protein</fullName>
    </recommendedName>
</protein>
<reference evidence="2 3" key="1">
    <citation type="submission" date="2016-03" db="EMBL/GenBank/DDBJ databases">
        <authorList>
            <person name="Ploux O."/>
        </authorList>
    </citation>
    <scope>NUCLEOTIDE SEQUENCE [LARGE SCALE GENOMIC DNA]</scope>
    <source>
        <strain evidence="2 3">UAMH 11012</strain>
    </source>
</reference>
<dbReference type="PANTHER" id="PTHR33112">
    <property type="entry name" value="DOMAIN PROTEIN, PUTATIVE-RELATED"/>
    <property type="match status" value="1"/>
</dbReference>
<dbReference type="InterPro" id="IPR010730">
    <property type="entry name" value="HET"/>
</dbReference>
<dbReference type="PANTHER" id="PTHR33112:SF16">
    <property type="entry name" value="HETEROKARYON INCOMPATIBILITY DOMAIN-CONTAINING PROTEIN"/>
    <property type="match status" value="1"/>
</dbReference>
<keyword evidence="3" id="KW-1185">Reference proteome</keyword>
<dbReference type="STRING" id="576137.A0A1L7XXR0"/>
<sequence length="480" mass="54843">MQRSSSIEWSLFATEDDPCRHYMRTLAPMKGLVHPRDFKIAKRWLQECGASHKDCPNQTQTALPTRLIELSPPGVLKIARLRSTAGKIGIYTALSYCWGGSQPFKTTLSNVSTYEESLPYANLPKTILDAFEVARNLHFYFIWIDSLGIIQDDEADVHRELAEMVQVYQNAKLTISAASSFSCQEGFLEPSYHCPTLFHVPGRVTKDTVGTLISDFEPKLGTFGRIGASNSGLEPRTLLIEWGFFGYTWKHILNCDTEQKALNMWESLVRNYTKRELSRQSDRLRAIAAAAEVFSYRLHCDYLAGLWMRDLLWSLKWRVHSPKPRPQDYQAPSWSWVSVNGPILYDFYDNTDNKLYTVRVMECSTILASERSKWDAVTAGRLVIFGYLEEVMLGPDRTQISPLGRNKVQRDRDGVYWDNDWRASPDHSFDTTWLLTLEISSRAGVDGLILGKATSDANCYRWLAYFHTSGWLENPVIAMI</sequence>
<evidence type="ECO:0000313" key="3">
    <source>
        <dbReference type="Proteomes" id="UP000184330"/>
    </source>
</evidence>
<proteinExistence type="predicted"/>
<evidence type="ECO:0000313" key="2">
    <source>
        <dbReference type="EMBL" id="CZR69715.1"/>
    </source>
</evidence>
<accession>A0A1L7XXR0</accession>
<name>A0A1L7XXR0_9HELO</name>
<dbReference type="Proteomes" id="UP000184330">
    <property type="component" value="Unassembled WGS sequence"/>
</dbReference>
<dbReference type="EMBL" id="FJOG01000078">
    <property type="protein sequence ID" value="CZR69715.1"/>
    <property type="molecule type" value="Genomic_DNA"/>
</dbReference>
<dbReference type="Pfam" id="PF06985">
    <property type="entry name" value="HET"/>
    <property type="match status" value="1"/>
</dbReference>
<feature type="domain" description="Heterokaryon incompatibility" evidence="1">
    <location>
        <begin position="91"/>
        <end position="187"/>
    </location>
</feature>
<gene>
    <name evidence="2" type="ORF">PAC_19615</name>
</gene>
<evidence type="ECO:0000259" key="1">
    <source>
        <dbReference type="Pfam" id="PF06985"/>
    </source>
</evidence>